<feature type="non-terminal residue" evidence="1">
    <location>
        <position position="32"/>
    </location>
</feature>
<keyword evidence="2" id="KW-1185">Reference proteome</keyword>
<dbReference type="AlphaFoldDB" id="A0A1M5LZT3"/>
<gene>
    <name evidence="1" type="ORF">SAMN05216225_105220</name>
</gene>
<name>A0A1M5LZT3_9BACI</name>
<proteinExistence type="predicted"/>
<sequence>MASPLSNRTCLIKAYGLPICYNDYQVDAFQAF</sequence>
<organism evidence="1 2">
    <name type="scientific">Ornithinibacillus halophilus</name>
    <dbReference type="NCBI Taxonomy" id="930117"/>
    <lineage>
        <taxon>Bacteria</taxon>
        <taxon>Bacillati</taxon>
        <taxon>Bacillota</taxon>
        <taxon>Bacilli</taxon>
        <taxon>Bacillales</taxon>
        <taxon>Bacillaceae</taxon>
        <taxon>Ornithinibacillus</taxon>
    </lineage>
</organism>
<accession>A0A1M5LZT3</accession>
<protein>
    <submittedName>
        <fullName evidence="1">Uncharacterized protein</fullName>
    </submittedName>
</protein>
<reference evidence="1 2" key="1">
    <citation type="submission" date="2016-11" db="EMBL/GenBank/DDBJ databases">
        <authorList>
            <person name="Jaros S."/>
            <person name="Januszkiewicz K."/>
            <person name="Wedrychowicz H."/>
        </authorList>
    </citation>
    <scope>NUCLEOTIDE SEQUENCE [LARGE SCALE GENOMIC DNA]</scope>
    <source>
        <strain evidence="1 2">IBRC-M 10683</strain>
    </source>
</reference>
<dbReference type="STRING" id="930117.SAMN05216225_105220"/>
<evidence type="ECO:0000313" key="2">
    <source>
        <dbReference type="Proteomes" id="UP000183988"/>
    </source>
</evidence>
<dbReference type="Proteomes" id="UP000183988">
    <property type="component" value="Unassembled WGS sequence"/>
</dbReference>
<dbReference type="EMBL" id="FQVW01000052">
    <property type="protein sequence ID" value="SHG70557.1"/>
    <property type="molecule type" value="Genomic_DNA"/>
</dbReference>
<evidence type="ECO:0000313" key="1">
    <source>
        <dbReference type="EMBL" id="SHG70557.1"/>
    </source>
</evidence>